<feature type="transmembrane region" description="Helical" evidence="1">
    <location>
        <begin position="243"/>
        <end position="266"/>
    </location>
</feature>
<accession>N9AIU2</accession>
<organism evidence="2 3">
    <name type="scientific">Acinetobacter schindleri CIP 107287</name>
    <dbReference type="NCBI Taxonomy" id="1217988"/>
    <lineage>
        <taxon>Bacteria</taxon>
        <taxon>Pseudomonadati</taxon>
        <taxon>Pseudomonadota</taxon>
        <taxon>Gammaproteobacteria</taxon>
        <taxon>Moraxellales</taxon>
        <taxon>Moraxellaceae</taxon>
        <taxon>Acinetobacter</taxon>
    </lineage>
</organism>
<dbReference type="Proteomes" id="UP000018440">
    <property type="component" value="Unassembled WGS sequence"/>
</dbReference>
<keyword evidence="1" id="KW-0472">Membrane</keyword>
<feature type="transmembrane region" description="Helical" evidence="1">
    <location>
        <begin position="272"/>
        <end position="290"/>
    </location>
</feature>
<keyword evidence="1" id="KW-1133">Transmembrane helix</keyword>
<proteinExistence type="predicted"/>
<evidence type="ECO:0000256" key="1">
    <source>
        <dbReference type="SAM" id="Phobius"/>
    </source>
</evidence>
<dbReference type="PATRIC" id="fig|1217988.3.peg.2545"/>
<dbReference type="AlphaFoldDB" id="N9AIU2"/>
<comment type="caution">
    <text evidence="2">The sequence shown here is derived from an EMBL/GenBank/DDBJ whole genome shotgun (WGS) entry which is preliminary data.</text>
</comment>
<name>N9AIU2_9GAMM</name>
<keyword evidence="1" id="KW-0812">Transmembrane</keyword>
<evidence type="ECO:0000313" key="2">
    <source>
        <dbReference type="EMBL" id="ENV43555.1"/>
    </source>
</evidence>
<protein>
    <submittedName>
        <fullName evidence="2">Uncharacterized protein</fullName>
    </submittedName>
</protein>
<dbReference type="EMBL" id="APPQ01000029">
    <property type="protein sequence ID" value="ENV43555.1"/>
    <property type="molecule type" value="Genomic_DNA"/>
</dbReference>
<evidence type="ECO:0000313" key="3">
    <source>
        <dbReference type="Proteomes" id="UP000018440"/>
    </source>
</evidence>
<dbReference type="RefSeq" id="WP_004894972.1">
    <property type="nucleotide sequence ID" value="NZ_KB849576.1"/>
</dbReference>
<gene>
    <name evidence="2" type="ORF">F955_02639</name>
</gene>
<dbReference type="HOGENOM" id="CLU_063186_0_0_6"/>
<reference evidence="2 3" key="1">
    <citation type="submission" date="2013-02" db="EMBL/GenBank/DDBJ databases">
        <title>The Genome Sequence of Acinetobacter schindleri CIP 107287.</title>
        <authorList>
            <consortium name="The Broad Institute Genome Sequencing Platform"/>
            <consortium name="The Broad Institute Genome Sequencing Center for Infectious Disease"/>
            <person name="Cerqueira G."/>
            <person name="Feldgarden M."/>
            <person name="Courvalin P."/>
            <person name="Perichon B."/>
            <person name="Grillot-Courvalin C."/>
            <person name="Clermont D."/>
            <person name="Rocha E."/>
            <person name="Yoon E.-J."/>
            <person name="Nemec A."/>
            <person name="Walker B."/>
            <person name="Young S.K."/>
            <person name="Zeng Q."/>
            <person name="Gargeya S."/>
            <person name="Fitzgerald M."/>
            <person name="Haas B."/>
            <person name="Abouelleil A."/>
            <person name="Alvarado L."/>
            <person name="Arachchi H.M."/>
            <person name="Berlin A.M."/>
            <person name="Chapman S.B."/>
            <person name="Dewar J."/>
            <person name="Goldberg J."/>
            <person name="Griggs A."/>
            <person name="Gujja S."/>
            <person name="Hansen M."/>
            <person name="Howarth C."/>
            <person name="Imamovic A."/>
            <person name="Larimer J."/>
            <person name="McCowan C."/>
            <person name="Murphy C."/>
            <person name="Neiman D."/>
            <person name="Pearson M."/>
            <person name="Priest M."/>
            <person name="Roberts A."/>
            <person name="Saif S."/>
            <person name="Shea T."/>
            <person name="Sisk P."/>
            <person name="Sykes S."/>
            <person name="Wortman J."/>
            <person name="Nusbaum C."/>
            <person name="Birren B."/>
        </authorList>
    </citation>
    <scope>NUCLEOTIDE SEQUENCE [LARGE SCALE GENOMIC DNA]</scope>
    <source>
        <strain evidence="2 3">CIP 107287</strain>
    </source>
</reference>
<sequence length="373" mass="43939">MVLDLNDEVSEEFFKEIRKIAKKYSSGFENELRGALSEQILKIRAFVESESLNEICTYVSVLPVFDFKHQLMNYMTRYLGAKKFDENIDDLENQLLELAYSIIFAYLTEYKLRKPNLEKMEAYELIENYLNVGRWKINNFKYAGDKISYSIYHLIFNIIEDRYKKSQLIQAEEKFQIIDNFISKVDEWNESFELKHKAVLDLEKQLEESKQTYDFVLLNKGFKELYEQKKLELKERREGYSQFGATLVCVPLAVIIAIIILILTGYEAKLASMWFLAIPITTLILFLFYFTRVGLQHVRSVQSQMMQLELRMALCQFIHNYAEDSEKLHAKNKAGFEKFENIIFSPLVSSDDKIPTTFDGIEQLAKLVSEFRR</sequence>